<protein>
    <submittedName>
        <fullName evidence="3">Two-component system chemotaxis response regulator CheB</fullName>
        <ecNumber evidence="3">3.1.1.61</ecNumber>
    </submittedName>
</protein>
<keyword evidence="3" id="KW-0378">Hydrolase</keyword>
<dbReference type="Proteomes" id="UP000552700">
    <property type="component" value="Unassembled WGS sequence"/>
</dbReference>
<organism evidence="3 4">
    <name type="scientific">Sphingobium subterraneum</name>
    <dbReference type="NCBI Taxonomy" id="627688"/>
    <lineage>
        <taxon>Bacteria</taxon>
        <taxon>Pseudomonadati</taxon>
        <taxon>Pseudomonadota</taxon>
        <taxon>Alphaproteobacteria</taxon>
        <taxon>Sphingomonadales</taxon>
        <taxon>Sphingomonadaceae</taxon>
        <taxon>Sphingobium</taxon>
    </lineage>
</organism>
<dbReference type="RefSeq" id="WP_184081328.1">
    <property type="nucleotide sequence ID" value="NZ_JACIJP010000005.1"/>
</dbReference>
<keyword evidence="1" id="KW-0597">Phosphoprotein</keyword>
<reference evidence="3 4" key="1">
    <citation type="submission" date="2020-08" db="EMBL/GenBank/DDBJ databases">
        <title>Genomic Encyclopedia of Type Strains, Phase IV (KMG-IV): sequencing the most valuable type-strain genomes for metagenomic binning, comparative biology and taxonomic classification.</title>
        <authorList>
            <person name="Goeker M."/>
        </authorList>
    </citation>
    <scope>NUCLEOTIDE SEQUENCE [LARGE SCALE GENOMIC DNA]</scope>
    <source>
        <strain evidence="3 4">DSM 102255</strain>
    </source>
</reference>
<feature type="domain" description="Response regulatory" evidence="2">
    <location>
        <begin position="5"/>
        <end position="122"/>
    </location>
</feature>
<dbReference type="SMART" id="SM00448">
    <property type="entry name" value="REC"/>
    <property type="match status" value="1"/>
</dbReference>
<dbReference type="InterPro" id="IPR011006">
    <property type="entry name" value="CheY-like_superfamily"/>
</dbReference>
<dbReference type="AlphaFoldDB" id="A0A841J2Q4"/>
<dbReference type="PANTHER" id="PTHR42872:SF6">
    <property type="entry name" value="PROTEIN-GLUTAMATE METHYLESTERASE_PROTEIN-GLUTAMINE GLUTAMINASE"/>
    <property type="match status" value="1"/>
</dbReference>
<dbReference type="GO" id="GO:0000160">
    <property type="term" value="P:phosphorelay signal transduction system"/>
    <property type="evidence" value="ECO:0007669"/>
    <property type="project" value="InterPro"/>
</dbReference>
<name>A0A841J2Q4_9SPHN</name>
<dbReference type="PANTHER" id="PTHR42872">
    <property type="entry name" value="PROTEIN-GLUTAMATE METHYLESTERASE/PROTEIN-GLUTAMINE GLUTAMINASE"/>
    <property type="match status" value="1"/>
</dbReference>
<evidence type="ECO:0000313" key="4">
    <source>
        <dbReference type="Proteomes" id="UP000552700"/>
    </source>
</evidence>
<dbReference type="EC" id="3.1.1.61" evidence="3"/>
<dbReference type="CDD" id="cd17541">
    <property type="entry name" value="REC_CheB-like"/>
    <property type="match status" value="1"/>
</dbReference>
<proteinExistence type="predicted"/>
<dbReference type="EMBL" id="JACIJP010000005">
    <property type="protein sequence ID" value="MBB6125014.1"/>
    <property type="molecule type" value="Genomic_DNA"/>
</dbReference>
<dbReference type="GO" id="GO:0008984">
    <property type="term" value="F:protein-glutamate methylesterase activity"/>
    <property type="evidence" value="ECO:0007669"/>
    <property type="project" value="UniProtKB-EC"/>
</dbReference>
<accession>A0A841J2Q4</accession>
<evidence type="ECO:0000259" key="2">
    <source>
        <dbReference type="PROSITE" id="PS50110"/>
    </source>
</evidence>
<evidence type="ECO:0000256" key="1">
    <source>
        <dbReference type="PROSITE-ProRule" id="PRU00169"/>
    </source>
</evidence>
<gene>
    <name evidence="3" type="ORF">FHS92_002771</name>
</gene>
<sequence>MAKTAILVVDDSVTIRAMMEVLLERDTSLEVVGVARDADEAFALIAETDPDVITLDIAMPGTDGMQILRKIMSTQPRPVIMLSSLMREGSELRETATAIGAAGCFNKNHILRDADTLIAMIKDVAFRRGHRPV</sequence>
<dbReference type="InterPro" id="IPR001789">
    <property type="entry name" value="Sig_transdc_resp-reg_receiver"/>
</dbReference>
<dbReference type="Gene3D" id="3.40.50.2300">
    <property type="match status" value="1"/>
</dbReference>
<dbReference type="Pfam" id="PF00072">
    <property type="entry name" value="Response_reg"/>
    <property type="match status" value="1"/>
</dbReference>
<feature type="modified residue" description="4-aspartylphosphate" evidence="1">
    <location>
        <position position="56"/>
    </location>
</feature>
<comment type="caution">
    <text evidence="3">The sequence shown here is derived from an EMBL/GenBank/DDBJ whole genome shotgun (WGS) entry which is preliminary data.</text>
</comment>
<dbReference type="SUPFAM" id="SSF52172">
    <property type="entry name" value="CheY-like"/>
    <property type="match status" value="1"/>
</dbReference>
<evidence type="ECO:0000313" key="3">
    <source>
        <dbReference type="EMBL" id="MBB6125014.1"/>
    </source>
</evidence>
<keyword evidence="4" id="KW-1185">Reference proteome</keyword>
<dbReference type="PROSITE" id="PS50110">
    <property type="entry name" value="RESPONSE_REGULATORY"/>
    <property type="match status" value="1"/>
</dbReference>